<feature type="domain" description="Glycoside hydrolase family 2 immunoglobulin-like beta-sandwich" evidence="11">
    <location>
        <begin position="216"/>
        <end position="322"/>
    </location>
</feature>
<dbReference type="GO" id="GO:0030246">
    <property type="term" value="F:carbohydrate binding"/>
    <property type="evidence" value="ECO:0007669"/>
    <property type="project" value="InterPro"/>
</dbReference>
<dbReference type="Pfam" id="PF00703">
    <property type="entry name" value="Glyco_hydro_2"/>
    <property type="match status" value="1"/>
</dbReference>
<dbReference type="Gene3D" id="2.60.40.10">
    <property type="entry name" value="Immunoglobulins"/>
    <property type="match status" value="1"/>
</dbReference>
<dbReference type="HOGENOM" id="CLU_009998_0_0_10"/>
<feature type="chain" id="PRO_5004679322" description="beta-galactosidase" evidence="10">
    <location>
        <begin position="27"/>
        <end position="987"/>
    </location>
</feature>
<sequence>MIVQKRYLQKWLLLLAFSLSSAGGWAQTDKVYTFETVKTLYAGLNRKHSVAHTPSPSYVKGVNQPIHSLNGDWLFACNVENIPGNVSKPNFKWEPISVPSEWYMESYLIEPGKWAGYYKEFELPADWKKQKTLIRFGAVESECRIYLNGKYIGEHTGSMTQFEKELTPFLLSGKNRLTVYVRSESLASGISKISHYAKHQVGGILRNVELIAIPQTYINDLYCEAQLSDDLKQGILNTHLSISGRQKNPKIEIIIRERGIEGLSKEAKEIYRQKTTFKQLKNIVIDAPKLWHAETPFLYTVEVSLFENNEKVEIIQRNFGFRKIEIKENILYVNNLPVKLRGVSRHDISAYEGRAIKDTASLRRDIEQLRNANCNYIRTSHYPPDSYMLDLCDRYGIFVEDEAPVCWESGKDSYDRISQIFYGFKSMVVRDRTHPCILLWSLGNESEWKPKFYNNLLLAKELASGIPVKFSHSETHGIIKATDIGTKHYPGWKGLMAFENYFRPIIFGEALHLNCYNTSENITDPGLRDMWGDYLKYFVDFIQESPSITGLGIWGCTDEIFYPKENAPCGYGPWGVVDGFRREKPEFWHMKMSYSPIIVTSKHFEISGNETLITLDNRYNTLNTNQTDIIWKDMKQQGVVTTDILPGRQGTLRIPHIVKGDTLTLVIRDRRGFDLSTWKIPKVYSPYYAIPGLTKGKVQVLSSDTSYQIISKNIRYEFSRKTGTLVSIMKNGEHIITGPAMVYAIPHLKEYEVIDYIPQEQTGKFLGFTSEPLKDWRFESESIEQTDKGVSITVRGKYEENPIELVYSFDNNNRLRIDYILNIFKIGNSIRQIGIGFHLPDIYNTLYWKRKSLWSVYPDDHIGRTEGTAKAFYPETQSDYLRQRTIPVHGFNKDGNKYGSNDFRSTKQNIIIGKLINENGNAVTIESNGKQHLRAWVLPDATSFLVANYSDAGNEFYLNYDSNRTRYLDSYIAEDGDIAGWIQLKFD</sequence>
<dbReference type="SUPFAM" id="SSF49303">
    <property type="entry name" value="beta-Galactosidase/glucuronidase domain"/>
    <property type="match status" value="1"/>
</dbReference>
<dbReference type="PRINTS" id="PR00132">
    <property type="entry name" value="GLHYDRLASE2"/>
</dbReference>
<evidence type="ECO:0000256" key="7">
    <source>
        <dbReference type="ARBA" id="ARBA00022837"/>
    </source>
</evidence>
<organism evidence="15 16">
    <name type="scientific">Phocaeicola massiliensis B84634 = Timone 84634 = DSM 17679 = JCM 13223</name>
    <dbReference type="NCBI Taxonomy" id="1121098"/>
    <lineage>
        <taxon>Bacteria</taxon>
        <taxon>Pseudomonadati</taxon>
        <taxon>Bacteroidota</taxon>
        <taxon>Bacteroidia</taxon>
        <taxon>Bacteroidales</taxon>
        <taxon>Bacteroidaceae</taxon>
        <taxon>Phocaeicola</taxon>
    </lineage>
</organism>
<dbReference type="InterPro" id="IPR050347">
    <property type="entry name" value="Bact_Beta-galactosidase"/>
</dbReference>
<dbReference type="SUPFAM" id="SSF74650">
    <property type="entry name" value="Galactose mutarotase-like"/>
    <property type="match status" value="1"/>
</dbReference>
<dbReference type="GO" id="GO:0005990">
    <property type="term" value="P:lactose catabolic process"/>
    <property type="evidence" value="ECO:0007669"/>
    <property type="project" value="TreeGrafter"/>
</dbReference>
<evidence type="ECO:0000259" key="13">
    <source>
        <dbReference type="Pfam" id="PF02837"/>
    </source>
</evidence>
<dbReference type="InterPro" id="IPR014718">
    <property type="entry name" value="GH-type_carb-bd"/>
</dbReference>
<comment type="cofactor">
    <cofactor evidence="2">
        <name>Ca(2+)</name>
        <dbReference type="ChEBI" id="CHEBI:29108"/>
    </cofactor>
</comment>
<dbReference type="AlphaFoldDB" id="U6RE70"/>
<evidence type="ECO:0000259" key="14">
    <source>
        <dbReference type="Pfam" id="PF02929"/>
    </source>
</evidence>
<feature type="domain" description="Beta galactosidase small chain/" evidence="14">
    <location>
        <begin position="712"/>
        <end position="868"/>
    </location>
</feature>
<dbReference type="InterPro" id="IPR006101">
    <property type="entry name" value="Glyco_hydro_2"/>
</dbReference>
<dbReference type="Proteomes" id="UP000017831">
    <property type="component" value="Unassembled WGS sequence"/>
</dbReference>
<dbReference type="InterPro" id="IPR006104">
    <property type="entry name" value="Glyco_hydro_2_N"/>
</dbReference>
<reference evidence="15 16" key="1">
    <citation type="submission" date="2013-04" db="EMBL/GenBank/DDBJ databases">
        <title>The Genome Sequence of Bacteroides massiliensis DSM 17679.</title>
        <authorList>
            <consortium name="The Broad Institute Genomics Platform"/>
            <person name="Earl A."/>
            <person name="Ward D."/>
            <person name="Feldgarden M."/>
            <person name="Gevers D."/>
            <person name="Martens E."/>
            <person name="Fenner L."/>
            <person name="Roux V."/>
            <person name="Mallet M.N."/>
            <person name="Raoult D."/>
            <person name="Walker B."/>
            <person name="Young S."/>
            <person name="Zeng Q."/>
            <person name="Gargeya S."/>
            <person name="Fitzgerald M."/>
            <person name="Haas B."/>
            <person name="Abouelleil A."/>
            <person name="Allen A.W."/>
            <person name="Alvarado L."/>
            <person name="Arachchi H.M."/>
            <person name="Berlin A.M."/>
            <person name="Chapman S.B."/>
            <person name="Gainer-Dewar J."/>
            <person name="Goldberg J."/>
            <person name="Griggs A."/>
            <person name="Gujja S."/>
            <person name="Hansen M."/>
            <person name="Howarth C."/>
            <person name="Imamovic A."/>
            <person name="Ireland A."/>
            <person name="Larimer J."/>
            <person name="McCowan C."/>
            <person name="Murphy C."/>
            <person name="Pearson M."/>
            <person name="Poon T.W."/>
            <person name="Priest M."/>
            <person name="Roberts A."/>
            <person name="Saif S."/>
            <person name="Shea T."/>
            <person name="Sisk P."/>
            <person name="Sykes S."/>
            <person name="Wortman J."/>
            <person name="Nusbaum C."/>
            <person name="Birren B."/>
        </authorList>
    </citation>
    <scope>NUCLEOTIDE SEQUENCE [LARGE SCALE GENOMIC DNA]</scope>
    <source>
        <strain evidence="16">B84634 / Timone 84634 / DSM 17679 / JCM 13223</strain>
    </source>
</reference>
<protein>
    <recommendedName>
        <fullName evidence="5">beta-galactosidase</fullName>
        <ecNumber evidence="5">3.2.1.23</ecNumber>
    </recommendedName>
    <alternativeName>
        <fullName evidence="9">Lactase</fullName>
    </alternativeName>
</protein>
<dbReference type="Gene3D" id="3.20.20.80">
    <property type="entry name" value="Glycosidases"/>
    <property type="match status" value="1"/>
</dbReference>
<keyword evidence="16" id="KW-1185">Reference proteome</keyword>
<evidence type="ECO:0000256" key="10">
    <source>
        <dbReference type="SAM" id="SignalP"/>
    </source>
</evidence>
<evidence type="ECO:0000256" key="9">
    <source>
        <dbReference type="ARBA" id="ARBA00032230"/>
    </source>
</evidence>
<dbReference type="InterPro" id="IPR011013">
    <property type="entry name" value="Gal_mutarotase_sf_dom"/>
</dbReference>
<evidence type="ECO:0000256" key="4">
    <source>
        <dbReference type="ARBA" id="ARBA00011245"/>
    </source>
</evidence>
<evidence type="ECO:0000259" key="12">
    <source>
        <dbReference type="Pfam" id="PF02836"/>
    </source>
</evidence>
<feature type="domain" description="Glycoside hydrolase family 2 catalytic" evidence="12">
    <location>
        <begin position="324"/>
        <end position="475"/>
    </location>
</feature>
<evidence type="ECO:0000313" key="16">
    <source>
        <dbReference type="Proteomes" id="UP000017831"/>
    </source>
</evidence>
<dbReference type="GeneID" id="60061796"/>
<evidence type="ECO:0000256" key="6">
    <source>
        <dbReference type="ARBA" id="ARBA00022801"/>
    </source>
</evidence>
<keyword evidence="7" id="KW-0106">Calcium</keyword>
<dbReference type="Pfam" id="PF02929">
    <property type="entry name" value="Bgal_small_N"/>
    <property type="match status" value="1"/>
</dbReference>
<comment type="caution">
    <text evidence="15">The sequence shown here is derived from an EMBL/GenBank/DDBJ whole genome shotgun (WGS) entry which is preliminary data.</text>
</comment>
<keyword evidence="6" id="KW-0378">Hydrolase</keyword>
<evidence type="ECO:0000256" key="3">
    <source>
        <dbReference type="ARBA" id="ARBA00007401"/>
    </source>
</evidence>
<dbReference type="Pfam" id="PF02837">
    <property type="entry name" value="Glyco_hydro_2_N"/>
    <property type="match status" value="1"/>
</dbReference>
<gene>
    <name evidence="15" type="ORF">HMPREF1534_02265</name>
</gene>
<evidence type="ECO:0000256" key="5">
    <source>
        <dbReference type="ARBA" id="ARBA00012756"/>
    </source>
</evidence>
<dbReference type="eggNOG" id="COG3250">
    <property type="taxonomic scope" value="Bacteria"/>
</dbReference>
<dbReference type="InterPro" id="IPR013783">
    <property type="entry name" value="Ig-like_fold"/>
</dbReference>
<dbReference type="Gene3D" id="2.70.98.10">
    <property type="match status" value="1"/>
</dbReference>
<dbReference type="STRING" id="1121098.HMPREF1534_02265"/>
<comment type="similarity">
    <text evidence="3">Belongs to the glycosyl hydrolase 2 family.</text>
</comment>
<dbReference type="InterPro" id="IPR004199">
    <property type="entry name" value="B-gal_small/dom_5"/>
</dbReference>
<evidence type="ECO:0000256" key="8">
    <source>
        <dbReference type="ARBA" id="ARBA00023295"/>
    </source>
</evidence>
<dbReference type="InterPro" id="IPR017853">
    <property type="entry name" value="GH"/>
</dbReference>
<dbReference type="OrthoDB" id="9801077at2"/>
<proteinExistence type="inferred from homology"/>
<dbReference type="PATRIC" id="fig|1121098.3.peg.2305"/>
<feature type="signal peptide" evidence="10">
    <location>
        <begin position="1"/>
        <end position="26"/>
    </location>
</feature>
<dbReference type="EC" id="3.2.1.23" evidence="5"/>
<keyword evidence="8" id="KW-0326">Glycosidase</keyword>
<dbReference type="InterPro" id="IPR008979">
    <property type="entry name" value="Galactose-bd-like_sf"/>
</dbReference>
<dbReference type="Gene3D" id="2.60.120.260">
    <property type="entry name" value="Galactose-binding domain-like"/>
    <property type="match status" value="1"/>
</dbReference>
<dbReference type="InterPro" id="IPR036156">
    <property type="entry name" value="Beta-gal/glucu_dom_sf"/>
</dbReference>
<dbReference type="RefSeq" id="WP_005941028.1">
    <property type="nucleotide sequence ID" value="NZ_KB890344.1"/>
</dbReference>
<evidence type="ECO:0000256" key="2">
    <source>
        <dbReference type="ARBA" id="ARBA00001913"/>
    </source>
</evidence>
<keyword evidence="10" id="KW-0732">Signal</keyword>
<dbReference type="GO" id="GO:0004565">
    <property type="term" value="F:beta-galactosidase activity"/>
    <property type="evidence" value="ECO:0007669"/>
    <property type="project" value="UniProtKB-EC"/>
</dbReference>
<dbReference type="SUPFAM" id="SSF49785">
    <property type="entry name" value="Galactose-binding domain-like"/>
    <property type="match status" value="1"/>
</dbReference>
<dbReference type="InterPro" id="IPR006102">
    <property type="entry name" value="Ig-like_GH2"/>
</dbReference>
<dbReference type="EMBL" id="AQHY01000026">
    <property type="protein sequence ID" value="EOA54387.1"/>
    <property type="molecule type" value="Genomic_DNA"/>
</dbReference>
<dbReference type="GO" id="GO:0009341">
    <property type="term" value="C:beta-galactosidase complex"/>
    <property type="evidence" value="ECO:0007669"/>
    <property type="project" value="InterPro"/>
</dbReference>
<dbReference type="PANTHER" id="PTHR46323">
    <property type="entry name" value="BETA-GALACTOSIDASE"/>
    <property type="match status" value="1"/>
</dbReference>
<dbReference type="SUPFAM" id="SSF51445">
    <property type="entry name" value="(Trans)glycosidases"/>
    <property type="match status" value="1"/>
</dbReference>
<evidence type="ECO:0000313" key="15">
    <source>
        <dbReference type="EMBL" id="EOA54387.1"/>
    </source>
</evidence>
<feature type="domain" description="Glycosyl hydrolases family 2 sugar binding" evidence="13">
    <location>
        <begin position="117"/>
        <end position="214"/>
    </location>
</feature>
<name>U6RE70_9BACT</name>
<accession>U6RE70</accession>
<dbReference type="Pfam" id="PF02836">
    <property type="entry name" value="Glyco_hydro_2_C"/>
    <property type="match status" value="1"/>
</dbReference>
<comment type="catalytic activity">
    <reaction evidence="1">
        <text>Hydrolysis of terminal non-reducing beta-D-galactose residues in beta-D-galactosides.</text>
        <dbReference type="EC" id="3.2.1.23"/>
    </reaction>
</comment>
<comment type="subunit">
    <text evidence="4">Monomer.</text>
</comment>
<dbReference type="PANTHER" id="PTHR46323:SF2">
    <property type="entry name" value="BETA-GALACTOSIDASE"/>
    <property type="match status" value="1"/>
</dbReference>
<dbReference type="InterPro" id="IPR006103">
    <property type="entry name" value="Glyco_hydro_2_cat"/>
</dbReference>
<evidence type="ECO:0000256" key="1">
    <source>
        <dbReference type="ARBA" id="ARBA00001412"/>
    </source>
</evidence>
<evidence type="ECO:0000259" key="11">
    <source>
        <dbReference type="Pfam" id="PF00703"/>
    </source>
</evidence>